<accession>A0A1G1Y1Z6</accession>
<gene>
    <name evidence="2" type="ORF">A2731_01910</name>
</gene>
<name>A0A1G1Y1Z6_9BACT</name>
<feature type="compositionally biased region" description="Basic and acidic residues" evidence="1">
    <location>
        <begin position="27"/>
        <end position="42"/>
    </location>
</feature>
<evidence type="ECO:0000313" key="3">
    <source>
        <dbReference type="Proteomes" id="UP000176241"/>
    </source>
</evidence>
<feature type="compositionally biased region" description="Basic and acidic residues" evidence="1">
    <location>
        <begin position="55"/>
        <end position="74"/>
    </location>
</feature>
<feature type="region of interest" description="Disordered" evidence="1">
    <location>
        <begin position="27"/>
        <end position="74"/>
    </location>
</feature>
<protein>
    <submittedName>
        <fullName evidence="2">Uncharacterized protein</fullName>
    </submittedName>
</protein>
<proteinExistence type="predicted"/>
<reference evidence="2 3" key="1">
    <citation type="journal article" date="2016" name="Nat. Commun.">
        <title>Thousands of microbial genomes shed light on interconnected biogeochemical processes in an aquifer system.</title>
        <authorList>
            <person name="Anantharaman K."/>
            <person name="Brown C.T."/>
            <person name="Hug L.A."/>
            <person name="Sharon I."/>
            <person name="Castelle C.J."/>
            <person name="Probst A.J."/>
            <person name="Thomas B.C."/>
            <person name="Singh A."/>
            <person name="Wilkins M.J."/>
            <person name="Karaoz U."/>
            <person name="Brodie E.L."/>
            <person name="Williams K.H."/>
            <person name="Hubbard S.S."/>
            <person name="Banfield J.F."/>
        </authorList>
    </citation>
    <scope>NUCLEOTIDE SEQUENCE [LARGE SCALE GENOMIC DNA]</scope>
</reference>
<sequence length="74" mass="8390">MSCQGNPTSKKADLFFLIASIFLARKEQRKEQERPPVSEVTKKFAASGPTIHNESAVKDDQSHPKQVDYREDNN</sequence>
<dbReference type="EMBL" id="MHIC01000008">
    <property type="protein sequence ID" value="OGY45856.1"/>
    <property type="molecule type" value="Genomic_DNA"/>
</dbReference>
<comment type="caution">
    <text evidence="2">The sequence shown here is derived from an EMBL/GenBank/DDBJ whole genome shotgun (WGS) entry which is preliminary data.</text>
</comment>
<evidence type="ECO:0000256" key="1">
    <source>
        <dbReference type="SAM" id="MobiDB-lite"/>
    </source>
</evidence>
<evidence type="ECO:0000313" key="2">
    <source>
        <dbReference type="EMBL" id="OGY45856.1"/>
    </source>
</evidence>
<dbReference type="AlphaFoldDB" id="A0A1G1Y1Z6"/>
<organism evidence="2 3">
    <name type="scientific">Candidatus Buchananbacteria bacterium RIFCSPHIGHO2_01_FULL_39_8</name>
    <dbReference type="NCBI Taxonomy" id="1797533"/>
    <lineage>
        <taxon>Bacteria</taxon>
        <taxon>Candidatus Buchananiibacteriota</taxon>
    </lineage>
</organism>
<dbReference type="Proteomes" id="UP000176241">
    <property type="component" value="Unassembled WGS sequence"/>
</dbReference>